<evidence type="ECO:0000313" key="1">
    <source>
        <dbReference type="EMBL" id="PEH40461.1"/>
    </source>
</evidence>
<evidence type="ECO:0000313" key="2">
    <source>
        <dbReference type="Proteomes" id="UP000220629"/>
    </source>
</evidence>
<proteinExistence type="predicted"/>
<dbReference type="EMBL" id="PDDY01000003">
    <property type="protein sequence ID" value="PEH40461.1"/>
    <property type="molecule type" value="Genomic_DNA"/>
</dbReference>
<sequence>MSHHDGQLRARLILKATVTDFEIEAAFQSLLDWLGRPYSHYVADNSISLANHMLEILLDVRLSYSTDDVIRDLIANLHPLVDAPGCLEVYDFDTGDTESAVMPHFIGATPEDRAHAQVEYGILQAAEWLAPVLGNDAMQQLEHTIRNLPVISPTSSN</sequence>
<reference evidence="2" key="1">
    <citation type="submission" date="2017-09" db="EMBL/GenBank/DDBJ databases">
        <title>FDA dAtabase for Regulatory Grade micrObial Sequences (FDA-ARGOS): Supporting development and validation of Infectious Disease Dx tests.</title>
        <authorList>
            <person name="Minogue T."/>
            <person name="Wolcott M."/>
            <person name="Wasieloski L."/>
            <person name="Aguilar W."/>
            <person name="Moore D."/>
            <person name="Tallon L."/>
            <person name="Sadzewicz L."/>
            <person name="Ott S."/>
            <person name="Zhao X."/>
            <person name="Nagaraj S."/>
            <person name="Vavikolanu K."/>
            <person name="Aluvathingal J."/>
            <person name="Nadendla S."/>
            <person name="Sichtig H."/>
        </authorList>
    </citation>
    <scope>NUCLEOTIDE SEQUENCE [LARGE SCALE GENOMIC DNA]</scope>
    <source>
        <strain evidence="2">FDAARGOS_390</strain>
    </source>
</reference>
<protein>
    <submittedName>
        <fullName evidence="1">Uncharacterized protein</fullName>
    </submittedName>
</protein>
<organism evidence="1 2">
    <name type="scientific">Burkholderia gladioli</name>
    <name type="common">Pseudomonas marginata</name>
    <name type="synonym">Phytomonas marginata</name>
    <dbReference type="NCBI Taxonomy" id="28095"/>
    <lineage>
        <taxon>Bacteria</taxon>
        <taxon>Pseudomonadati</taxon>
        <taxon>Pseudomonadota</taxon>
        <taxon>Betaproteobacteria</taxon>
        <taxon>Burkholderiales</taxon>
        <taxon>Burkholderiaceae</taxon>
        <taxon>Burkholderia</taxon>
    </lineage>
</organism>
<comment type="caution">
    <text evidence="1">The sequence shown here is derived from an EMBL/GenBank/DDBJ whole genome shotgun (WGS) entry which is preliminary data.</text>
</comment>
<dbReference type="Proteomes" id="UP000220629">
    <property type="component" value="Unassembled WGS sequence"/>
</dbReference>
<name>A0A2A7SA65_BURGA</name>
<dbReference type="RefSeq" id="WP_098153391.1">
    <property type="nucleotide sequence ID" value="NZ_PDDY01000003.1"/>
</dbReference>
<accession>A0A2A7SA65</accession>
<gene>
    <name evidence="1" type="ORF">CRM94_17255</name>
</gene>
<dbReference type="AlphaFoldDB" id="A0A2A7SA65"/>